<accession>A0ABS1T6T0</accession>
<evidence type="ECO:0000259" key="10">
    <source>
        <dbReference type="PROSITE" id="PS50885"/>
    </source>
</evidence>
<dbReference type="InterPro" id="IPR005467">
    <property type="entry name" value="His_kinase_dom"/>
</dbReference>
<gene>
    <name evidence="11" type="ORF">JK636_04695</name>
</gene>
<sequence length="519" mass="59610">MYSYLRRTTFNNTKRIKEGIIVKPNSLKSKFIIFAIIIITPIATCSIISLVMSKRINDHYNIMMNKMSTTNQIKSYLTDSFNNFNKYIQTNTLESKRIYEDSYNKATLNLNYLKANTDLESRYILRDLENSLGSYKASADETIKIHDNQNNIDAYYSGYVNTKDIASYCNVFIGKLSDSYLNYNNEIYNKLKEKEKFIYKVLIAYIVVALLISIFYTLLFLRNILSKLRELVDTSEKVSSGDFTYYEVRKIDIYELDILSAAFSTMISNIKDHINTLKETAELQKKISDDEMKLLKYENALKLSQLKVLQSQINPHFLFNTLNCINQTAIKENALDTESLIRSVSGILRYSLSMMNRNATLEQEIEIIKQYMFIQQLRYGDRVSFVLDIDADLSKVKIPGMTLQPFVENAFIHGIEPKEEGGTITIDIHEEESSCIIIVEDNGCGIDEETLSKITSEDFTQEHIGHTTGMGIKSVVERLELMYEEKNMFEIESHKGVGTKIYLKIPIKGLGEDAKASNS</sequence>
<dbReference type="InterPro" id="IPR036890">
    <property type="entry name" value="HATPase_C_sf"/>
</dbReference>
<keyword evidence="8" id="KW-0812">Transmembrane</keyword>
<dbReference type="InterPro" id="IPR003660">
    <property type="entry name" value="HAMP_dom"/>
</dbReference>
<protein>
    <recommendedName>
        <fullName evidence="3">histidine kinase</fullName>
        <ecNumber evidence="3">2.7.13.3</ecNumber>
    </recommendedName>
</protein>
<comment type="catalytic activity">
    <reaction evidence="1">
        <text>ATP + protein L-histidine = ADP + protein N-phospho-L-histidine.</text>
        <dbReference type="EC" id="2.7.13.3"/>
    </reaction>
</comment>
<evidence type="ECO:0000256" key="7">
    <source>
        <dbReference type="ARBA" id="ARBA00023012"/>
    </source>
</evidence>
<dbReference type="CDD" id="cd06225">
    <property type="entry name" value="HAMP"/>
    <property type="match status" value="1"/>
</dbReference>
<dbReference type="EMBL" id="JAESWC010000002">
    <property type="protein sequence ID" value="MBL4935053.1"/>
    <property type="molecule type" value="Genomic_DNA"/>
</dbReference>
<dbReference type="Gene3D" id="6.10.340.10">
    <property type="match status" value="1"/>
</dbReference>
<dbReference type="Gene3D" id="3.30.565.10">
    <property type="entry name" value="Histidine kinase-like ATPase, C-terminal domain"/>
    <property type="match status" value="1"/>
</dbReference>
<dbReference type="EC" id="2.7.13.3" evidence="3"/>
<reference evidence="11 12" key="1">
    <citation type="submission" date="2021-01" db="EMBL/GenBank/DDBJ databases">
        <title>Genome public.</title>
        <authorList>
            <person name="Liu C."/>
            <person name="Sun Q."/>
        </authorList>
    </citation>
    <scope>NUCLEOTIDE SEQUENCE [LARGE SCALE GENOMIC DNA]</scope>
    <source>
        <strain evidence="11 12">YIM B02515</strain>
    </source>
</reference>
<dbReference type="Pfam" id="PF06580">
    <property type="entry name" value="His_kinase"/>
    <property type="match status" value="1"/>
</dbReference>
<evidence type="ECO:0000256" key="2">
    <source>
        <dbReference type="ARBA" id="ARBA00004370"/>
    </source>
</evidence>
<dbReference type="Pfam" id="PF02518">
    <property type="entry name" value="HATPase_c"/>
    <property type="match status" value="1"/>
</dbReference>
<keyword evidence="12" id="KW-1185">Reference proteome</keyword>
<evidence type="ECO:0000259" key="9">
    <source>
        <dbReference type="PROSITE" id="PS50109"/>
    </source>
</evidence>
<keyword evidence="5" id="KW-0808">Transferase</keyword>
<evidence type="ECO:0000313" key="11">
    <source>
        <dbReference type="EMBL" id="MBL4935053.1"/>
    </source>
</evidence>
<name>A0ABS1T6T0_9CLOT</name>
<feature type="domain" description="HAMP" evidence="10">
    <location>
        <begin position="222"/>
        <end position="275"/>
    </location>
</feature>
<dbReference type="PANTHER" id="PTHR34220">
    <property type="entry name" value="SENSOR HISTIDINE KINASE YPDA"/>
    <property type="match status" value="1"/>
</dbReference>
<keyword evidence="8" id="KW-0472">Membrane</keyword>
<dbReference type="PANTHER" id="PTHR34220:SF7">
    <property type="entry name" value="SENSOR HISTIDINE KINASE YPDA"/>
    <property type="match status" value="1"/>
</dbReference>
<dbReference type="Proteomes" id="UP000632377">
    <property type="component" value="Unassembled WGS sequence"/>
</dbReference>
<evidence type="ECO:0000256" key="8">
    <source>
        <dbReference type="SAM" id="Phobius"/>
    </source>
</evidence>
<dbReference type="PROSITE" id="PS50109">
    <property type="entry name" value="HIS_KIN"/>
    <property type="match status" value="1"/>
</dbReference>
<dbReference type="SMART" id="SM00387">
    <property type="entry name" value="HATPase_c"/>
    <property type="match status" value="1"/>
</dbReference>
<evidence type="ECO:0000256" key="4">
    <source>
        <dbReference type="ARBA" id="ARBA00022553"/>
    </source>
</evidence>
<evidence type="ECO:0000313" key="12">
    <source>
        <dbReference type="Proteomes" id="UP000632377"/>
    </source>
</evidence>
<dbReference type="InterPro" id="IPR050640">
    <property type="entry name" value="Bact_2-comp_sensor_kinase"/>
</dbReference>
<keyword evidence="7" id="KW-0902">Two-component regulatory system</keyword>
<dbReference type="InterPro" id="IPR003594">
    <property type="entry name" value="HATPase_dom"/>
</dbReference>
<comment type="subcellular location">
    <subcellularLocation>
        <location evidence="2">Membrane</location>
    </subcellularLocation>
</comment>
<organism evidence="11 12">
    <name type="scientific">Clostridium rhizosphaerae</name>
    <dbReference type="NCBI Taxonomy" id="2803861"/>
    <lineage>
        <taxon>Bacteria</taxon>
        <taxon>Bacillati</taxon>
        <taxon>Bacillota</taxon>
        <taxon>Clostridia</taxon>
        <taxon>Eubacteriales</taxon>
        <taxon>Clostridiaceae</taxon>
        <taxon>Clostridium</taxon>
    </lineage>
</organism>
<dbReference type="GO" id="GO:0016301">
    <property type="term" value="F:kinase activity"/>
    <property type="evidence" value="ECO:0007669"/>
    <property type="project" value="UniProtKB-KW"/>
</dbReference>
<evidence type="ECO:0000256" key="1">
    <source>
        <dbReference type="ARBA" id="ARBA00000085"/>
    </source>
</evidence>
<dbReference type="InterPro" id="IPR010559">
    <property type="entry name" value="Sig_transdc_His_kin_internal"/>
</dbReference>
<feature type="transmembrane region" description="Helical" evidence="8">
    <location>
        <begin position="197"/>
        <end position="221"/>
    </location>
</feature>
<keyword evidence="6 11" id="KW-0418">Kinase</keyword>
<keyword evidence="4" id="KW-0597">Phosphoprotein</keyword>
<feature type="domain" description="Histidine kinase" evidence="9">
    <location>
        <begin position="403"/>
        <end position="509"/>
    </location>
</feature>
<evidence type="ECO:0000256" key="6">
    <source>
        <dbReference type="ARBA" id="ARBA00022777"/>
    </source>
</evidence>
<comment type="caution">
    <text evidence="11">The sequence shown here is derived from an EMBL/GenBank/DDBJ whole genome shotgun (WGS) entry which is preliminary data.</text>
</comment>
<evidence type="ECO:0000256" key="5">
    <source>
        <dbReference type="ARBA" id="ARBA00022679"/>
    </source>
</evidence>
<dbReference type="SUPFAM" id="SSF55874">
    <property type="entry name" value="ATPase domain of HSP90 chaperone/DNA topoisomerase II/histidine kinase"/>
    <property type="match status" value="1"/>
</dbReference>
<evidence type="ECO:0000256" key="3">
    <source>
        <dbReference type="ARBA" id="ARBA00012438"/>
    </source>
</evidence>
<dbReference type="PROSITE" id="PS50885">
    <property type="entry name" value="HAMP"/>
    <property type="match status" value="1"/>
</dbReference>
<proteinExistence type="predicted"/>
<feature type="transmembrane region" description="Helical" evidence="8">
    <location>
        <begin position="31"/>
        <end position="53"/>
    </location>
</feature>
<keyword evidence="8" id="KW-1133">Transmembrane helix</keyword>